<dbReference type="SUPFAM" id="SSF50965">
    <property type="entry name" value="Galactose oxidase, central domain"/>
    <property type="match status" value="1"/>
</dbReference>
<feature type="transmembrane region" description="Helical" evidence="3">
    <location>
        <begin position="648"/>
        <end position="671"/>
    </location>
</feature>
<dbReference type="Proteomes" id="UP000305067">
    <property type="component" value="Unassembled WGS sequence"/>
</dbReference>
<feature type="compositionally biased region" description="Polar residues" evidence="2">
    <location>
        <begin position="758"/>
        <end position="775"/>
    </location>
</feature>
<feature type="compositionally biased region" description="Polar residues" evidence="2">
    <location>
        <begin position="718"/>
        <end position="734"/>
    </location>
</feature>
<dbReference type="OrthoDB" id="2019572at2759"/>
<keyword evidence="1 4" id="KW-0732">Signal</keyword>
<keyword evidence="3" id="KW-0472">Membrane</keyword>
<dbReference type="Pfam" id="PF09118">
    <property type="entry name" value="GO-like_E_set"/>
    <property type="match status" value="1"/>
</dbReference>
<keyword evidence="3" id="KW-1133">Transmembrane helix</keyword>
<feature type="domain" description="Galactose oxidase-like Early set" evidence="6">
    <location>
        <begin position="486"/>
        <end position="594"/>
    </location>
</feature>
<sequence>MRPPWPVASLAALYAYVSPALAIKAGSFAGAGNTQVSAMMMFVGNAQKVYIMDKVEGNSARINGHPAWGSVWDMESHKTDLMDIKTNVFCASGMHLPNGSFVTFGGNSAIGPGGAIGSEANQFGGADYDQTYQDYDGTKAIRLLDPCTDTSCEWFDDPDVLSMQKRRWYAAAEPLADGRIAIIGGFVNGGYINRNYPNRDPEFESGAAESTYEFFPPDGQEAERMQFMVDTSGLNSYAHTYLTKSGKMLIQANVSTMIWDPSTNEEDRLDDMPGGVARVYPASGAVAMLPLTPANNYNPTVLFCGGSDMPEEAWGNYSWPFIDTWLYPASKDCQRITPEPEDGSRAVYEQDDDMIEGRTMGQFIILPDGKLLVLNGAANGTAGYSTQTLTTPSYSDMPFGMSLAAGPTTRPAIYDPNAPRGSRWSDAGFDESQIARLYHSSAILLPDASVLIGGSNPNVDVNLTTAFPTTYQAELFYPSYFSASVRPKPTGIPKTLTYGGNSFDISIPSSSYAGSANGAADNTTVVIIRPGFSTHAMNMGQRYLQLNNTYTVQNDGSITLHVAQAPPFPTIFQPGPAFLYVCVNGVPSVGQYVIVGNGVIGTQPVSDVGVLPETVRQANVQGSASEEQTKASGSSGDDGGSGVKTGTLIGAIAGGVGVVAILGVVFGICFARRRRRKATKVPSAAYTLHETPRSPDVRAGKMEMHGRDSDTSAFVPLQQGNPSRSWNSSTTSLPGSHGMYKDYDLGTPRMPYGAEMQPQASDSGVNQHYASSTGHLNPYSDSGEERR</sequence>
<dbReference type="STRING" id="1884261.A0A5C3QNA4"/>
<reference evidence="7 8" key="1">
    <citation type="journal article" date="2019" name="Nat. Ecol. Evol.">
        <title>Megaphylogeny resolves global patterns of mushroom evolution.</title>
        <authorList>
            <person name="Varga T."/>
            <person name="Krizsan K."/>
            <person name="Foldi C."/>
            <person name="Dima B."/>
            <person name="Sanchez-Garcia M."/>
            <person name="Sanchez-Ramirez S."/>
            <person name="Szollosi G.J."/>
            <person name="Szarkandi J.G."/>
            <person name="Papp V."/>
            <person name="Albert L."/>
            <person name="Andreopoulos W."/>
            <person name="Angelini C."/>
            <person name="Antonin V."/>
            <person name="Barry K.W."/>
            <person name="Bougher N.L."/>
            <person name="Buchanan P."/>
            <person name="Buyck B."/>
            <person name="Bense V."/>
            <person name="Catcheside P."/>
            <person name="Chovatia M."/>
            <person name="Cooper J."/>
            <person name="Damon W."/>
            <person name="Desjardin D."/>
            <person name="Finy P."/>
            <person name="Geml J."/>
            <person name="Haridas S."/>
            <person name="Hughes K."/>
            <person name="Justo A."/>
            <person name="Karasinski D."/>
            <person name="Kautmanova I."/>
            <person name="Kiss B."/>
            <person name="Kocsube S."/>
            <person name="Kotiranta H."/>
            <person name="LaButti K.M."/>
            <person name="Lechner B.E."/>
            <person name="Liimatainen K."/>
            <person name="Lipzen A."/>
            <person name="Lukacs Z."/>
            <person name="Mihaltcheva S."/>
            <person name="Morgado L.N."/>
            <person name="Niskanen T."/>
            <person name="Noordeloos M.E."/>
            <person name="Ohm R.A."/>
            <person name="Ortiz-Santana B."/>
            <person name="Ovrebo C."/>
            <person name="Racz N."/>
            <person name="Riley R."/>
            <person name="Savchenko A."/>
            <person name="Shiryaev A."/>
            <person name="Soop K."/>
            <person name="Spirin V."/>
            <person name="Szebenyi C."/>
            <person name="Tomsovsky M."/>
            <person name="Tulloss R.E."/>
            <person name="Uehling J."/>
            <person name="Grigoriev I.V."/>
            <person name="Vagvolgyi C."/>
            <person name="Papp T."/>
            <person name="Martin F.M."/>
            <person name="Miettinen O."/>
            <person name="Hibbett D.S."/>
            <person name="Nagy L.G."/>
        </authorList>
    </citation>
    <scope>NUCLEOTIDE SEQUENCE [LARGE SCALE GENOMIC DNA]</scope>
    <source>
        <strain evidence="7 8">CBS 309.79</strain>
    </source>
</reference>
<dbReference type="Gene3D" id="2.130.10.80">
    <property type="entry name" value="Galactose oxidase/kelch, beta-propeller"/>
    <property type="match status" value="1"/>
</dbReference>
<keyword evidence="3" id="KW-0812">Transmembrane</keyword>
<evidence type="ECO:0000313" key="7">
    <source>
        <dbReference type="EMBL" id="TFL01991.1"/>
    </source>
</evidence>
<dbReference type="PANTHER" id="PTHR32208:SF21">
    <property type="entry name" value="LOW QUALITY PROTEIN: ALDEHYDE OXIDASE GLOX-LIKE"/>
    <property type="match status" value="1"/>
</dbReference>
<feature type="domain" description="Glyoxal oxidase N-terminal" evidence="5">
    <location>
        <begin position="132"/>
        <end position="480"/>
    </location>
</feature>
<evidence type="ECO:0000256" key="3">
    <source>
        <dbReference type="SAM" id="Phobius"/>
    </source>
</evidence>
<evidence type="ECO:0000259" key="6">
    <source>
        <dbReference type="Pfam" id="PF09118"/>
    </source>
</evidence>
<dbReference type="AlphaFoldDB" id="A0A5C3QNA4"/>
<dbReference type="CDD" id="cd02851">
    <property type="entry name" value="E_set_GO_C"/>
    <property type="match status" value="1"/>
</dbReference>
<dbReference type="InterPro" id="IPR037293">
    <property type="entry name" value="Gal_Oxidase_central_sf"/>
</dbReference>
<evidence type="ECO:0000313" key="8">
    <source>
        <dbReference type="Proteomes" id="UP000305067"/>
    </source>
</evidence>
<dbReference type="SUPFAM" id="SSF81296">
    <property type="entry name" value="E set domains"/>
    <property type="match status" value="1"/>
</dbReference>
<protein>
    <submittedName>
        <fullName evidence="7">DUF1929-domain-containing protein</fullName>
    </submittedName>
</protein>
<proteinExistence type="predicted"/>
<dbReference type="Gene3D" id="2.60.40.10">
    <property type="entry name" value="Immunoglobulins"/>
    <property type="match status" value="1"/>
</dbReference>
<dbReference type="InterPro" id="IPR015202">
    <property type="entry name" value="GO-like_E_set"/>
</dbReference>
<organism evidence="7 8">
    <name type="scientific">Pterulicium gracile</name>
    <dbReference type="NCBI Taxonomy" id="1884261"/>
    <lineage>
        <taxon>Eukaryota</taxon>
        <taxon>Fungi</taxon>
        <taxon>Dikarya</taxon>
        <taxon>Basidiomycota</taxon>
        <taxon>Agaricomycotina</taxon>
        <taxon>Agaricomycetes</taxon>
        <taxon>Agaricomycetidae</taxon>
        <taxon>Agaricales</taxon>
        <taxon>Pleurotineae</taxon>
        <taxon>Pterulaceae</taxon>
        <taxon>Pterulicium</taxon>
    </lineage>
</organism>
<dbReference type="InterPro" id="IPR014756">
    <property type="entry name" value="Ig_E-set"/>
</dbReference>
<dbReference type="InterPro" id="IPR011043">
    <property type="entry name" value="Gal_Oxase/kelch_b-propeller"/>
</dbReference>
<name>A0A5C3QNA4_9AGAR</name>
<feature type="compositionally biased region" description="Basic and acidic residues" evidence="2">
    <location>
        <begin position="690"/>
        <end position="710"/>
    </location>
</feature>
<dbReference type="InterPro" id="IPR009880">
    <property type="entry name" value="Glyoxal_oxidase_N"/>
</dbReference>
<dbReference type="PANTHER" id="PTHR32208">
    <property type="entry name" value="SECRETED PROTEIN-RELATED"/>
    <property type="match status" value="1"/>
</dbReference>
<feature type="chain" id="PRO_5022718031" evidence="4">
    <location>
        <begin position="23"/>
        <end position="787"/>
    </location>
</feature>
<evidence type="ECO:0000256" key="4">
    <source>
        <dbReference type="SAM" id="SignalP"/>
    </source>
</evidence>
<keyword evidence="8" id="KW-1185">Reference proteome</keyword>
<feature type="signal peptide" evidence="4">
    <location>
        <begin position="1"/>
        <end position="22"/>
    </location>
</feature>
<evidence type="ECO:0000259" key="5">
    <source>
        <dbReference type="Pfam" id="PF07250"/>
    </source>
</evidence>
<dbReference type="Pfam" id="PF07250">
    <property type="entry name" value="Glyoxal_oxid_N"/>
    <property type="match status" value="1"/>
</dbReference>
<gene>
    <name evidence="7" type="ORF">BDV98DRAFT_506289</name>
</gene>
<dbReference type="EMBL" id="ML178823">
    <property type="protein sequence ID" value="TFL01991.1"/>
    <property type="molecule type" value="Genomic_DNA"/>
</dbReference>
<evidence type="ECO:0000256" key="2">
    <source>
        <dbReference type="SAM" id="MobiDB-lite"/>
    </source>
</evidence>
<feature type="region of interest" description="Disordered" evidence="2">
    <location>
        <begin position="618"/>
        <end position="642"/>
    </location>
</feature>
<feature type="region of interest" description="Disordered" evidence="2">
    <location>
        <begin position="680"/>
        <end position="787"/>
    </location>
</feature>
<accession>A0A5C3QNA4</accession>
<evidence type="ECO:0000256" key="1">
    <source>
        <dbReference type="ARBA" id="ARBA00022729"/>
    </source>
</evidence>
<dbReference type="InterPro" id="IPR013783">
    <property type="entry name" value="Ig-like_fold"/>
</dbReference>